<dbReference type="OrthoDB" id="2618192at2759"/>
<organism evidence="1 2">
    <name type="scientific">Rhizopogon vinicolor AM-OR11-026</name>
    <dbReference type="NCBI Taxonomy" id="1314800"/>
    <lineage>
        <taxon>Eukaryota</taxon>
        <taxon>Fungi</taxon>
        <taxon>Dikarya</taxon>
        <taxon>Basidiomycota</taxon>
        <taxon>Agaricomycotina</taxon>
        <taxon>Agaricomycetes</taxon>
        <taxon>Agaricomycetidae</taxon>
        <taxon>Boletales</taxon>
        <taxon>Suillineae</taxon>
        <taxon>Rhizopogonaceae</taxon>
        <taxon>Rhizopogon</taxon>
    </lineage>
</organism>
<dbReference type="STRING" id="1314800.A0A1B7MEP6"/>
<proteinExistence type="predicted"/>
<evidence type="ECO:0000313" key="2">
    <source>
        <dbReference type="Proteomes" id="UP000092154"/>
    </source>
</evidence>
<evidence type="ECO:0000313" key="1">
    <source>
        <dbReference type="EMBL" id="OAX31082.1"/>
    </source>
</evidence>
<keyword evidence="2" id="KW-1185">Reference proteome</keyword>
<dbReference type="AlphaFoldDB" id="A0A1B7MEP6"/>
<dbReference type="Proteomes" id="UP000092154">
    <property type="component" value="Unassembled WGS sequence"/>
</dbReference>
<accession>A0A1B7MEP6</accession>
<reference evidence="1 2" key="1">
    <citation type="submission" date="2016-06" db="EMBL/GenBank/DDBJ databases">
        <title>Comparative genomics of the ectomycorrhizal sister species Rhizopogon vinicolor and Rhizopogon vesiculosus (Basidiomycota: Boletales) reveals a divergence of the mating type B locus.</title>
        <authorList>
            <consortium name="DOE Joint Genome Institute"/>
            <person name="Mujic A.B."/>
            <person name="Kuo A."/>
            <person name="Tritt A."/>
            <person name="Lipzen A."/>
            <person name="Chen C."/>
            <person name="Johnson J."/>
            <person name="Sharma A."/>
            <person name="Barry K."/>
            <person name="Grigoriev I.V."/>
            <person name="Spatafora J.W."/>
        </authorList>
    </citation>
    <scope>NUCLEOTIDE SEQUENCE [LARGE SCALE GENOMIC DNA]</scope>
    <source>
        <strain evidence="1 2">AM-OR11-026</strain>
    </source>
</reference>
<dbReference type="InParanoid" id="A0A1B7MEP6"/>
<gene>
    <name evidence="1" type="ORF">K503DRAFT_704266</name>
</gene>
<dbReference type="EMBL" id="KV449612">
    <property type="protein sequence ID" value="OAX31082.1"/>
    <property type="molecule type" value="Genomic_DNA"/>
</dbReference>
<sequence length="109" mass="12587">MQIEWCKARACAKCWEEEVELLMEEMRPILQFFKWEACHWNELWKECAIEPAEDSLREGLIAYAARQASLCQALSHSFSASWADTLAFVAKINHSLPNNSYANMDIDSD</sequence>
<protein>
    <submittedName>
        <fullName evidence="1">Uncharacterized protein</fullName>
    </submittedName>
</protein>
<name>A0A1B7MEP6_9AGAM</name>